<feature type="domain" description="AB hydrolase-1" evidence="1">
    <location>
        <begin position="33"/>
        <end position="260"/>
    </location>
</feature>
<keyword evidence="3" id="KW-1185">Reference proteome</keyword>
<accession>A0A2N3WAT9</accession>
<dbReference type="InterPro" id="IPR000073">
    <property type="entry name" value="AB_hydrolase_1"/>
</dbReference>
<dbReference type="GO" id="GO:0016020">
    <property type="term" value="C:membrane"/>
    <property type="evidence" value="ECO:0007669"/>
    <property type="project" value="TreeGrafter"/>
</dbReference>
<dbReference type="PANTHER" id="PTHR43798:SF33">
    <property type="entry name" value="HYDROLASE, PUTATIVE (AFU_ORTHOLOGUE AFUA_2G14860)-RELATED"/>
    <property type="match status" value="1"/>
</dbReference>
<reference evidence="2 3" key="1">
    <citation type="submission" date="2017-12" db="EMBL/GenBank/DDBJ databases">
        <title>Sequencing the genomes of 1000 Actinobacteria strains.</title>
        <authorList>
            <person name="Klenk H.-P."/>
        </authorList>
    </citation>
    <scope>NUCLEOTIDE SEQUENCE [LARGE SCALE GENOMIC DNA]</scope>
    <source>
        <strain evidence="2 3">DSM 45165</strain>
    </source>
</reference>
<sequence>MTSTLDFTEKTVDVWGGEIQLRVKVAGQGPGLVYLHPAAGLAWDRFLDRLAQDFTIYAPEFPGTSPADPYAVHKVDDLWQVVLIYEEAIRKLDIGTPVLIGQSFGGMLAAELAAAYPDRFSRLVLLDPIGLWRDEHPVANWIAAPPAALPELLFADPDGDAAKAMLTPPEDPEEAIAAGAGLVWALGCTGKFVWPIPDKGLERRLHRISAPTQIVWGEQDKLVPAVYADEFAARISGSKVAIVPGAGHIPQVEATDATFALVNGFLH</sequence>
<dbReference type="PRINTS" id="PR00111">
    <property type="entry name" value="ABHYDROLASE"/>
</dbReference>
<evidence type="ECO:0000259" key="1">
    <source>
        <dbReference type="Pfam" id="PF12697"/>
    </source>
</evidence>
<dbReference type="Proteomes" id="UP000233750">
    <property type="component" value="Unassembled WGS sequence"/>
</dbReference>
<protein>
    <submittedName>
        <fullName evidence="2">Pimeloyl-ACP methyl ester carboxylesterase</fullName>
    </submittedName>
</protein>
<dbReference type="AlphaFoldDB" id="A0A2N3WAT9"/>
<dbReference type="EMBL" id="PJMY01000003">
    <property type="protein sequence ID" value="PKV90985.1"/>
    <property type="molecule type" value="Genomic_DNA"/>
</dbReference>
<dbReference type="RefSeq" id="WP_101435111.1">
    <property type="nucleotide sequence ID" value="NZ_PJMY01000003.1"/>
</dbReference>
<dbReference type="InterPro" id="IPR029058">
    <property type="entry name" value="AB_hydrolase_fold"/>
</dbReference>
<dbReference type="GO" id="GO:0003824">
    <property type="term" value="F:catalytic activity"/>
    <property type="evidence" value="ECO:0007669"/>
    <property type="project" value="UniProtKB-ARBA"/>
</dbReference>
<name>A0A2N3WAT9_9PSEU</name>
<gene>
    <name evidence="2" type="ORF">ATK30_1745</name>
</gene>
<dbReference type="InterPro" id="IPR050266">
    <property type="entry name" value="AB_hydrolase_sf"/>
</dbReference>
<evidence type="ECO:0000313" key="2">
    <source>
        <dbReference type="EMBL" id="PKV90985.1"/>
    </source>
</evidence>
<dbReference type="Gene3D" id="3.40.50.1820">
    <property type="entry name" value="alpha/beta hydrolase"/>
    <property type="match status" value="1"/>
</dbReference>
<organism evidence="2 3">
    <name type="scientific">Amycolatopsis echigonensis</name>
    <dbReference type="NCBI Taxonomy" id="2576905"/>
    <lineage>
        <taxon>Bacteria</taxon>
        <taxon>Bacillati</taxon>
        <taxon>Actinomycetota</taxon>
        <taxon>Actinomycetes</taxon>
        <taxon>Pseudonocardiales</taxon>
        <taxon>Pseudonocardiaceae</taxon>
        <taxon>Amycolatopsis</taxon>
    </lineage>
</organism>
<proteinExistence type="predicted"/>
<evidence type="ECO:0000313" key="3">
    <source>
        <dbReference type="Proteomes" id="UP000233750"/>
    </source>
</evidence>
<dbReference type="PANTHER" id="PTHR43798">
    <property type="entry name" value="MONOACYLGLYCEROL LIPASE"/>
    <property type="match status" value="1"/>
</dbReference>
<dbReference type="Pfam" id="PF12697">
    <property type="entry name" value="Abhydrolase_6"/>
    <property type="match status" value="1"/>
</dbReference>
<dbReference type="SUPFAM" id="SSF53474">
    <property type="entry name" value="alpha/beta-Hydrolases"/>
    <property type="match status" value="1"/>
</dbReference>
<dbReference type="OrthoDB" id="3249793at2"/>
<comment type="caution">
    <text evidence="2">The sequence shown here is derived from an EMBL/GenBank/DDBJ whole genome shotgun (WGS) entry which is preliminary data.</text>
</comment>